<feature type="domain" description="Reverse transcriptase zinc-binding" evidence="1">
    <location>
        <begin position="136"/>
        <end position="226"/>
    </location>
</feature>
<keyword evidence="3" id="KW-1185">Reference proteome</keyword>
<dbReference type="InterPro" id="IPR026960">
    <property type="entry name" value="RVT-Znf"/>
</dbReference>
<accession>A0AAV5MFQ9</accession>
<reference evidence="2 3" key="1">
    <citation type="journal article" date="2021" name="Commun. Biol.">
        <title>The genome of Shorea leprosula (Dipterocarpaceae) highlights the ecological relevance of drought in aseasonal tropical rainforests.</title>
        <authorList>
            <person name="Ng K.K.S."/>
            <person name="Kobayashi M.J."/>
            <person name="Fawcett J.A."/>
            <person name="Hatakeyama M."/>
            <person name="Paape T."/>
            <person name="Ng C.H."/>
            <person name="Ang C.C."/>
            <person name="Tnah L.H."/>
            <person name="Lee C.T."/>
            <person name="Nishiyama T."/>
            <person name="Sese J."/>
            <person name="O'Brien M.J."/>
            <person name="Copetti D."/>
            <person name="Mohd Noor M.I."/>
            <person name="Ong R.C."/>
            <person name="Putra M."/>
            <person name="Sireger I.Z."/>
            <person name="Indrioko S."/>
            <person name="Kosugi Y."/>
            <person name="Izuno A."/>
            <person name="Isagi Y."/>
            <person name="Lee S.L."/>
            <person name="Shimizu K.K."/>
        </authorList>
    </citation>
    <scope>NUCLEOTIDE SEQUENCE [LARGE SCALE GENOMIC DNA]</scope>
    <source>
        <strain evidence="2">214</strain>
    </source>
</reference>
<dbReference type="EMBL" id="BPVZ01000228">
    <property type="protein sequence ID" value="GKV47437.1"/>
    <property type="molecule type" value="Genomic_DNA"/>
</dbReference>
<comment type="caution">
    <text evidence="2">The sequence shown here is derived from an EMBL/GenBank/DDBJ whole genome shotgun (WGS) entry which is preliminary data.</text>
</comment>
<protein>
    <recommendedName>
        <fullName evidence="1">Reverse transcriptase zinc-binding domain-containing protein</fullName>
    </recommendedName>
</protein>
<organism evidence="2 3">
    <name type="scientific">Rubroshorea leprosula</name>
    <dbReference type="NCBI Taxonomy" id="152421"/>
    <lineage>
        <taxon>Eukaryota</taxon>
        <taxon>Viridiplantae</taxon>
        <taxon>Streptophyta</taxon>
        <taxon>Embryophyta</taxon>
        <taxon>Tracheophyta</taxon>
        <taxon>Spermatophyta</taxon>
        <taxon>Magnoliopsida</taxon>
        <taxon>eudicotyledons</taxon>
        <taxon>Gunneridae</taxon>
        <taxon>Pentapetalae</taxon>
        <taxon>rosids</taxon>
        <taxon>malvids</taxon>
        <taxon>Malvales</taxon>
        <taxon>Dipterocarpaceae</taxon>
        <taxon>Rubroshorea</taxon>
    </lineage>
</organism>
<dbReference type="PANTHER" id="PTHR36617:SF16">
    <property type="entry name" value="OS04G0516500 PROTEIN"/>
    <property type="match status" value="1"/>
</dbReference>
<dbReference type="Proteomes" id="UP001054252">
    <property type="component" value="Unassembled WGS sequence"/>
</dbReference>
<dbReference type="AlphaFoldDB" id="A0AAV5MFQ9"/>
<gene>
    <name evidence="2" type="ORF">SLEP1_g54341</name>
</gene>
<name>A0AAV5MFQ9_9ROSI</name>
<proteinExistence type="predicted"/>
<evidence type="ECO:0000259" key="1">
    <source>
        <dbReference type="Pfam" id="PF13966"/>
    </source>
</evidence>
<sequence length="330" mass="39375">MDWVRDGRRVGSLWWRDLQSLNVGEDGNEGWLTEGFRMKIGEGKGVSFWWDEWCGENCLANIYPRLYVLSTGKEKDCQQMGEDHNGTWKWNMTWRRALFQWEEEAEKELQKTIEKVKISPGCADRWEWIHSVDGQYSTTTAYAVLAKQRKEDDEEKIFKRVWNPTIPTKVAAFNWRVLMDRIPTRSNLFKWGIIKEVEERKCALCMGEEEDSSHLFLNCSVAKWLWKACTKWWGVKIVLQKECWPTFQHLRAWTKKTYKKEGWDCIWNAMLWTVWMARNKKIFDNAEVNLIKLFDLIQLRSFAWIKARKPKCYFNLSDWLINPTSCLDKA</sequence>
<dbReference type="PANTHER" id="PTHR36617">
    <property type="entry name" value="PROTEIN, PUTATIVE-RELATED"/>
    <property type="match status" value="1"/>
</dbReference>
<evidence type="ECO:0000313" key="2">
    <source>
        <dbReference type="EMBL" id="GKV47437.1"/>
    </source>
</evidence>
<evidence type="ECO:0000313" key="3">
    <source>
        <dbReference type="Proteomes" id="UP001054252"/>
    </source>
</evidence>
<dbReference type="Pfam" id="PF13966">
    <property type="entry name" value="zf-RVT"/>
    <property type="match status" value="1"/>
</dbReference>